<feature type="transmembrane region" description="Helical" evidence="1">
    <location>
        <begin position="150"/>
        <end position="170"/>
    </location>
</feature>
<evidence type="ECO:0000256" key="1">
    <source>
        <dbReference type="SAM" id="Phobius"/>
    </source>
</evidence>
<dbReference type="SUPFAM" id="SSF81321">
    <property type="entry name" value="Family A G protein-coupled receptor-like"/>
    <property type="match status" value="1"/>
</dbReference>
<organism evidence="2 3">
    <name type="scientific">Steinernema carpocapsae</name>
    <name type="common">Entomopathogenic nematode</name>
    <dbReference type="NCBI Taxonomy" id="34508"/>
    <lineage>
        <taxon>Eukaryota</taxon>
        <taxon>Metazoa</taxon>
        <taxon>Ecdysozoa</taxon>
        <taxon>Nematoda</taxon>
        <taxon>Chromadorea</taxon>
        <taxon>Rhabditida</taxon>
        <taxon>Tylenchina</taxon>
        <taxon>Panagrolaimomorpha</taxon>
        <taxon>Strongyloidoidea</taxon>
        <taxon>Steinernematidae</taxon>
        <taxon>Steinernema</taxon>
    </lineage>
</organism>
<keyword evidence="1" id="KW-1133">Transmembrane helix</keyword>
<feature type="transmembrane region" description="Helical" evidence="1">
    <location>
        <begin position="208"/>
        <end position="227"/>
    </location>
</feature>
<name>A0A4U5LPM6_STECR</name>
<dbReference type="PANTHER" id="PTHR23021">
    <property type="entry name" value="SERPENTINE RECEPTOR, CLASS T"/>
    <property type="match status" value="1"/>
</dbReference>
<feature type="transmembrane region" description="Helical" evidence="1">
    <location>
        <begin position="243"/>
        <end position="265"/>
    </location>
</feature>
<dbReference type="AlphaFoldDB" id="A0A4U5LPM6"/>
<evidence type="ECO:0008006" key="4">
    <source>
        <dbReference type="Google" id="ProtNLM"/>
    </source>
</evidence>
<dbReference type="OrthoDB" id="5873245at2759"/>
<keyword evidence="1" id="KW-0812">Transmembrane</keyword>
<sequence>MDLYLRNYETWKQLYNCSYLTANQWASAGEPNIPLGVAYMTIGILFIIIYILCLRIMCEKHIRKHSCLKIMIHIGLMDVTNLCLNSVYSGYQTVTGSVFCSEPTLNYISGAIVMGAWINCSTSAIILSLNRALELMCPYRIETIFGGFRTYLWLLIPNIYGLYFLFFTPAPSFTSKGYAWFFNPYVGFNFTDVNLSQYESPSHSFHNIGSSLVFVLLYVVHFVALWWKTKSSNNEALGKTRKALLIQCCLICSLNFSACVTYVYIEHMKEPPRLLMIIAQALWIGCNCKFSL</sequence>
<reference evidence="2 3" key="1">
    <citation type="journal article" date="2015" name="Genome Biol.">
        <title>Comparative genomics of Steinernema reveals deeply conserved gene regulatory networks.</title>
        <authorList>
            <person name="Dillman A.R."/>
            <person name="Macchietto M."/>
            <person name="Porter C.F."/>
            <person name="Rogers A."/>
            <person name="Williams B."/>
            <person name="Antoshechkin I."/>
            <person name="Lee M.M."/>
            <person name="Goodwin Z."/>
            <person name="Lu X."/>
            <person name="Lewis E.E."/>
            <person name="Goodrich-Blair H."/>
            <person name="Stock S.P."/>
            <person name="Adams B.J."/>
            <person name="Sternberg P.W."/>
            <person name="Mortazavi A."/>
        </authorList>
    </citation>
    <scope>NUCLEOTIDE SEQUENCE [LARGE SCALE GENOMIC DNA]</scope>
    <source>
        <strain evidence="2 3">ALL</strain>
    </source>
</reference>
<comment type="caution">
    <text evidence="2">The sequence shown here is derived from an EMBL/GenBank/DDBJ whole genome shotgun (WGS) entry which is preliminary data.</text>
</comment>
<keyword evidence="3" id="KW-1185">Reference proteome</keyword>
<proteinExistence type="predicted"/>
<feature type="transmembrane region" description="Helical" evidence="1">
    <location>
        <begin position="70"/>
        <end position="88"/>
    </location>
</feature>
<feature type="transmembrane region" description="Helical" evidence="1">
    <location>
        <begin position="37"/>
        <end position="58"/>
    </location>
</feature>
<feature type="transmembrane region" description="Helical" evidence="1">
    <location>
        <begin position="108"/>
        <end position="129"/>
    </location>
</feature>
<keyword evidence="1" id="KW-0472">Membrane</keyword>
<accession>A0A4U5LPM6</accession>
<dbReference type="EMBL" id="AZBU02000014">
    <property type="protein sequence ID" value="TKR57868.1"/>
    <property type="molecule type" value="Genomic_DNA"/>
</dbReference>
<evidence type="ECO:0000313" key="3">
    <source>
        <dbReference type="Proteomes" id="UP000298663"/>
    </source>
</evidence>
<gene>
    <name evidence="2" type="ORF">L596_030513</name>
</gene>
<dbReference type="Pfam" id="PF10321">
    <property type="entry name" value="7TM_GPCR_Srt"/>
    <property type="match status" value="1"/>
</dbReference>
<reference evidence="2 3" key="2">
    <citation type="journal article" date="2019" name="G3 (Bethesda)">
        <title>Hybrid Assembly of the Genome of the Entomopathogenic Nematode Steinernema carpocapsae Identifies the X-Chromosome.</title>
        <authorList>
            <person name="Serra L."/>
            <person name="Macchietto M."/>
            <person name="Macias-Munoz A."/>
            <person name="McGill C.J."/>
            <person name="Rodriguez I.M."/>
            <person name="Rodriguez B."/>
            <person name="Murad R."/>
            <person name="Mortazavi A."/>
        </authorList>
    </citation>
    <scope>NUCLEOTIDE SEQUENCE [LARGE SCALE GENOMIC DNA]</scope>
    <source>
        <strain evidence="2 3">ALL</strain>
    </source>
</reference>
<dbReference type="Proteomes" id="UP000298663">
    <property type="component" value="Unassembled WGS sequence"/>
</dbReference>
<protein>
    <recommendedName>
        <fullName evidence="4">G-protein coupled receptors family 1 profile domain-containing protein</fullName>
    </recommendedName>
</protein>
<dbReference type="InterPro" id="IPR019425">
    <property type="entry name" value="7TM_GPCR_serpentine_rcpt_Srt"/>
</dbReference>
<dbReference type="PANTHER" id="PTHR23021:SF28">
    <property type="entry name" value="SERPENTINE RECEPTOR, CLASS T-RELATED"/>
    <property type="match status" value="1"/>
</dbReference>
<evidence type="ECO:0000313" key="2">
    <source>
        <dbReference type="EMBL" id="TKR57868.1"/>
    </source>
</evidence>